<dbReference type="GO" id="GO:0045087">
    <property type="term" value="P:innate immune response"/>
    <property type="evidence" value="ECO:0007669"/>
    <property type="project" value="UniProtKB-KW"/>
</dbReference>
<dbReference type="FunFam" id="3.40.80.10:FF:000001">
    <property type="entry name" value="Peptidoglycan recognition protein 1"/>
    <property type="match status" value="1"/>
</dbReference>
<dbReference type="SMART" id="SM00644">
    <property type="entry name" value="Ami_2"/>
    <property type="match status" value="1"/>
</dbReference>
<dbReference type="EMBL" id="OB672771">
    <property type="protein sequence ID" value="CAD7235442.1"/>
    <property type="molecule type" value="Genomic_DNA"/>
</dbReference>
<comment type="similarity">
    <text evidence="1">Belongs to the N-acetylmuramoyl-L-alanine amidase 2 family.</text>
</comment>
<feature type="non-terminal residue" evidence="4">
    <location>
        <position position="268"/>
    </location>
</feature>
<dbReference type="InterPro" id="IPR002502">
    <property type="entry name" value="Amidase_domain"/>
</dbReference>
<dbReference type="InterPro" id="IPR006619">
    <property type="entry name" value="PGRP_domain_met/bac"/>
</dbReference>
<accession>A0A7R8WP16</accession>
<reference evidence="4" key="1">
    <citation type="submission" date="2020-11" db="EMBL/GenBank/DDBJ databases">
        <authorList>
            <person name="Tran Van P."/>
        </authorList>
    </citation>
    <scope>NUCLEOTIDE SEQUENCE</scope>
</reference>
<dbReference type="GO" id="GO:0008745">
    <property type="term" value="F:N-acetylmuramoyl-L-alanine amidase activity"/>
    <property type="evidence" value="ECO:0007669"/>
    <property type="project" value="InterPro"/>
</dbReference>
<dbReference type="PANTHER" id="PTHR11022">
    <property type="entry name" value="PEPTIDOGLYCAN RECOGNITION PROTEIN"/>
    <property type="match status" value="1"/>
</dbReference>
<proteinExistence type="inferred from homology"/>
<dbReference type="Gene3D" id="3.40.80.10">
    <property type="entry name" value="Peptidoglycan recognition protein-like"/>
    <property type="match status" value="1"/>
</dbReference>
<sequence length="268" mass="29872">MTQTELLKPSAPKKSLFAGLARETTRDDNCRYTDDIYGECVYGSDNYCLQGVYVPPLNSPATATRFCTGPEYLRCCLYDIPMTFRSEWGAQKPNRTTPLSNPEYLIVHHTATRGCDDLATCTSVLKEIQTDHMTHPNKSYDDIGYNFLIGGDGVLYEGRGFDKEGAHAAPYNPKSIGIAMIGTFTENLPTQKALLTLNYIIYHHAEKIPKGWGGINGWGLPPSYHLLGHRQVKPTECPGEALYNYIKTAPETFIPHILPLLNAFTFAK</sequence>
<dbReference type="PANTHER" id="PTHR11022:SF41">
    <property type="entry name" value="PEPTIDOGLYCAN-RECOGNITION PROTEIN LC-RELATED"/>
    <property type="match status" value="1"/>
</dbReference>
<dbReference type="SUPFAM" id="SSF55846">
    <property type="entry name" value="N-acetylmuramoyl-L-alanine amidase-like"/>
    <property type="match status" value="1"/>
</dbReference>
<dbReference type="SMART" id="SM00701">
    <property type="entry name" value="PGRP"/>
    <property type="match status" value="1"/>
</dbReference>
<dbReference type="GO" id="GO:0009253">
    <property type="term" value="P:peptidoglycan catabolic process"/>
    <property type="evidence" value="ECO:0007669"/>
    <property type="project" value="InterPro"/>
</dbReference>
<evidence type="ECO:0000256" key="1">
    <source>
        <dbReference type="ARBA" id="ARBA00007553"/>
    </source>
</evidence>
<evidence type="ECO:0000313" key="4">
    <source>
        <dbReference type="EMBL" id="CAD7235442.1"/>
    </source>
</evidence>
<evidence type="ECO:0000256" key="2">
    <source>
        <dbReference type="ARBA" id="ARBA00022588"/>
    </source>
</evidence>
<dbReference type="InterPro" id="IPR015510">
    <property type="entry name" value="PGRP"/>
</dbReference>
<dbReference type="Pfam" id="PF01510">
    <property type="entry name" value="Amidase_2"/>
    <property type="match status" value="1"/>
</dbReference>
<keyword evidence="3" id="KW-0391">Immunity</keyword>
<dbReference type="AlphaFoldDB" id="A0A7R8WP16"/>
<dbReference type="GO" id="GO:0008270">
    <property type="term" value="F:zinc ion binding"/>
    <property type="evidence" value="ECO:0007669"/>
    <property type="project" value="InterPro"/>
</dbReference>
<dbReference type="CDD" id="cd06583">
    <property type="entry name" value="PGRP"/>
    <property type="match status" value="1"/>
</dbReference>
<dbReference type="OrthoDB" id="10001926at2759"/>
<dbReference type="InterPro" id="IPR036505">
    <property type="entry name" value="Amidase/PGRP_sf"/>
</dbReference>
<protein>
    <submittedName>
        <fullName evidence="4">Uncharacterized protein</fullName>
    </submittedName>
</protein>
<name>A0A7R8WP16_9CRUS</name>
<keyword evidence="2" id="KW-0399">Innate immunity</keyword>
<organism evidence="4">
    <name type="scientific">Cyprideis torosa</name>
    <dbReference type="NCBI Taxonomy" id="163714"/>
    <lineage>
        <taxon>Eukaryota</taxon>
        <taxon>Metazoa</taxon>
        <taxon>Ecdysozoa</taxon>
        <taxon>Arthropoda</taxon>
        <taxon>Crustacea</taxon>
        <taxon>Oligostraca</taxon>
        <taxon>Ostracoda</taxon>
        <taxon>Podocopa</taxon>
        <taxon>Podocopida</taxon>
        <taxon>Cytherocopina</taxon>
        <taxon>Cytheroidea</taxon>
        <taxon>Cytherideidae</taxon>
        <taxon>Cyprideis</taxon>
    </lineage>
</organism>
<evidence type="ECO:0000256" key="3">
    <source>
        <dbReference type="ARBA" id="ARBA00022859"/>
    </source>
</evidence>
<gene>
    <name evidence="4" type="ORF">CTOB1V02_LOCUS13257</name>
</gene>